<keyword evidence="4 6" id="KW-1133">Transmembrane helix</keyword>
<dbReference type="CDD" id="cd06579">
    <property type="entry name" value="TM_PBP1_transp_AraH_like"/>
    <property type="match status" value="1"/>
</dbReference>
<evidence type="ECO:0000313" key="8">
    <source>
        <dbReference type="Proteomes" id="UP001446032"/>
    </source>
</evidence>
<keyword evidence="2" id="KW-1003">Cell membrane</keyword>
<comment type="caution">
    <text evidence="7">The sequence shown here is derived from an EMBL/GenBank/DDBJ whole genome shotgun (WGS) entry which is preliminary data.</text>
</comment>
<feature type="transmembrane region" description="Helical" evidence="6">
    <location>
        <begin position="20"/>
        <end position="42"/>
    </location>
</feature>
<evidence type="ECO:0000256" key="1">
    <source>
        <dbReference type="ARBA" id="ARBA00004651"/>
    </source>
</evidence>
<feature type="transmembrane region" description="Helical" evidence="6">
    <location>
        <begin position="221"/>
        <end position="239"/>
    </location>
</feature>
<keyword evidence="8" id="KW-1185">Reference proteome</keyword>
<keyword evidence="3 6" id="KW-0812">Transmembrane</keyword>
<dbReference type="Proteomes" id="UP001446032">
    <property type="component" value="Unassembled WGS sequence"/>
</dbReference>
<keyword evidence="5 6" id="KW-0472">Membrane</keyword>
<dbReference type="InterPro" id="IPR001851">
    <property type="entry name" value="ABC_transp_permease"/>
</dbReference>
<dbReference type="PANTHER" id="PTHR32196:SF72">
    <property type="entry name" value="RIBOSE IMPORT PERMEASE PROTEIN RBSC"/>
    <property type="match status" value="1"/>
</dbReference>
<name>A0ABV1AMC7_9FIRM</name>
<dbReference type="Pfam" id="PF02653">
    <property type="entry name" value="BPD_transp_2"/>
    <property type="match status" value="1"/>
</dbReference>
<evidence type="ECO:0000256" key="6">
    <source>
        <dbReference type="SAM" id="Phobius"/>
    </source>
</evidence>
<feature type="transmembrane region" description="Helical" evidence="6">
    <location>
        <begin position="302"/>
        <end position="322"/>
    </location>
</feature>
<evidence type="ECO:0000256" key="3">
    <source>
        <dbReference type="ARBA" id="ARBA00022692"/>
    </source>
</evidence>
<feature type="transmembrane region" description="Helical" evidence="6">
    <location>
        <begin position="104"/>
        <end position="126"/>
    </location>
</feature>
<dbReference type="PANTHER" id="PTHR32196">
    <property type="entry name" value="ABC TRANSPORTER PERMEASE PROTEIN YPHD-RELATED-RELATED"/>
    <property type="match status" value="1"/>
</dbReference>
<gene>
    <name evidence="7" type="ORF">WMO75_10865</name>
</gene>
<sequence>MTTKKEKISGGVPKNPVMKYLYLNKGILAGALGIFLVFGFLTEFKFWGRANVINILRITSLDSIAAFGVTLIIITGGIDLSVGALMACASTYCALLISNGLHPAGALLVGVLIATVFGAINGGIVANTKIPPFIVTLGTMNIGRGIAYTCSAGTPIRISGDFGEIGNGYLMNTIPYPIIYTAVILAITYVLLNKTKFGREVYAIGGNAEAARFSGINSKKVIWIVYTFAGFLYGIYGVISCSRLYSGQPTLGQGSELTAIAAAVVGGTSMSGGVGRIGATFIGALIMDLLSSGLNFMNVPFYWQYVCQGVVVLGAVFVDLQIKKK</sequence>
<evidence type="ECO:0000256" key="2">
    <source>
        <dbReference type="ARBA" id="ARBA00022475"/>
    </source>
</evidence>
<proteinExistence type="predicted"/>
<comment type="subcellular location">
    <subcellularLocation>
        <location evidence="1">Cell membrane</location>
        <topology evidence="1">Multi-pass membrane protein</topology>
    </subcellularLocation>
</comment>
<accession>A0ABV1AMC7</accession>
<evidence type="ECO:0000256" key="4">
    <source>
        <dbReference type="ARBA" id="ARBA00022989"/>
    </source>
</evidence>
<dbReference type="EMBL" id="JBBMEI010000031">
    <property type="protein sequence ID" value="MEQ2358830.1"/>
    <property type="molecule type" value="Genomic_DNA"/>
</dbReference>
<feature type="transmembrane region" description="Helical" evidence="6">
    <location>
        <begin position="54"/>
        <end position="74"/>
    </location>
</feature>
<evidence type="ECO:0000256" key="5">
    <source>
        <dbReference type="ARBA" id="ARBA00023136"/>
    </source>
</evidence>
<reference evidence="7 8" key="1">
    <citation type="submission" date="2024-03" db="EMBL/GenBank/DDBJ databases">
        <title>Human intestinal bacterial collection.</title>
        <authorList>
            <person name="Pauvert C."/>
            <person name="Hitch T.C.A."/>
            <person name="Clavel T."/>
        </authorList>
    </citation>
    <scope>NUCLEOTIDE SEQUENCE [LARGE SCALE GENOMIC DNA]</scope>
    <source>
        <strain evidence="7 8">CLA-AA-H95</strain>
    </source>
</reference>
<feature type="transmembrane region" description="Helical" evidence="6">
    <location>
        <begin position="174"/>
        <end position="192"/>
    </location>
</feature>
<dbReference type="RefSeq" id="WP_022214821.1">
    <property type="nucleotide sequence ID" value="NZ_JBBMEI010000031.1"/>
</dbReference>
<evidence type="ECO:0000313" key="7">
    <source>
        <dbReference type="EMBL" id="MEQ2358830.1"/>
    </source>
</evidence>
<protein>
    <submittedName>
        <fullName evidence="7">ABC transporter permease</fullName>
    </submittedName>
</protein>
<organism evidence="7 8">
    <name type="scientific">Blautia intestinihominis</name>
    <dbReference type="NCBI Taxonomy" id="3133152"/>
    <lineage>
        <taxon>Bacteria</taxon>
        <taxon>Bacillati</taxon>
        <taxon>Bacillota</taxon>
        <taxon>Clostridia</taxon>
        <taxon>Lachnospirales</taxon>
        <taxon>Lachnospiraceae</taxon>
        <taxon>Blautia</taxon>
    </lineage>
</organism>